<dbReference type="Proteomes" id="UP000326565">
    <property type="component" value="Unassembled WGS sequence"/>
</dbReference>
<dbReference type="AlphaFoldDB" id="A0A5N5WZV2"/>
<name>A0A5N5WZV2_9EURO</name>
<proteinExistence type="predicted"/>
<reference evidence="2 3" key="1">
    <citation type="submission" date="2019-04" db="EMBL/GenBank/DDBJ databases">
        <title>Friends and foes A comparative genomics study of 23 Aspergillus species from section Flavi.</title>
        <authorList>
            <consortium name="DOE Joint Genome Institute"/>
            <person name="Kjaerbolling I."/>
            <person name="Vesth T."/>
            <person name="Frisvad J.C."/>
            <person name="Nybo J.L."/>
            <person name="Theobald S."/>
            <person name="Kildgaard S."/>
            <person name="Isbrandt T."/>
            <person name="Kuo A."/>
            <person name="Sato A."/>
            <person name="Lyhne E.K."/>
            <person name="Kogle M.E."/>
            <person name="Wiebenga A."/>
            <person name="Kun R.S."/>
            <person name="Lubbers R.J."/>
            <person name="Makela M.R."/>
            <person name="Barry K."/>
            <person name="Chovatia M."/>
            <person name="Clum A."/>
            <person name="Daum C."/>
            <person name="Haridas S."/>
            <person name="He G."/>
            <person name="LaButti K."/>
            <person name="Lipzen A."/>
            <person name="Mondo S."/>
            <person name="Riley R."/>
            <person name="Salamov A."/>
            <person name="Simmons B.A."/>
            <person name="Magnuson J.K."/>
            <person name="Henrissat B."/>
            <person name="Mortensen U.H."/>
            <person name="Larsen T.O."/>
            <person name="Devries R.P."/>
            <person name="Grigoriev I.V."/>
            <person name="Machida M."/>
            <person name="Baker S.E."/>
            <person name="Andersen M.R."/>
        </authorList>
    </citation>
    <scope>NUCLEOTIDE SEQUENCE [LARGE SCALE GENOMIC DNA]</scope>
    <source>
        <strain evidence="2 3">CBS 151.66</strain>
    </source>
</reference>
<feature type="signal peptide" evidence="1">
    <location>
        <begin position="1"/>
        <end position="17"/>
    </location>
</feature>
<protein>
    <recommendedName>
        <fullName evidence="4">Secreted protein</fullName>
    </recommendedName>
</protein>
<sequence>MGTLLFFIFLRIGRASGLLSAWDVGATTGILSLIGLSARVPSFGSCRSCVTTHRSPLVTRSQPCTYSVHGRPMLFVPTVRTNDRVGLEASLLATLKGAEGARFQAFQGGYRMSLRKTPRPSTLYSWTRYFLHALVGYR</sequence>
<organism evidence="2 3">
    <name type="scientific">Aspergillus leporis</name>
    <dbReference type="NCBI Taxonomy" id="41062"/>
    <lineage>
        <taxon>Eukaryota</taxon>
        <taxon>Fungi</taxon>
        <taxon>Dikarya</taxon>
        <taxon>Ascomycota</taxon>
        <taxon>Pezizomycotina</taxon>
        <taxon>Eurotiomycetes</taxon>
        <taxon>Eurotiomycetidae</taxon>
        <taxon>Eurotiales</taxon>
        <taxon>Aspergillaceae</taxon>
        <taxon>Aspergillus</taxon>
        <taxon>Aspergillus subgen. Circumdati</taxon>
    </lineage>
</organism>
<keyword evidence="1" id="KW-0732">Signal</keyword>
<evidence type="ECO:0008006" key="4">
    <source>
        <dbReference type="Google" id="ProtNLM"/>
    </source>
</evidence>
<accession>A0A5N5WZV2</accession>
<evidence type="ECO:0000313" key="3">
    <source>
        <dbReference type="Proteomes" id="UP000326565"/>
    </source>
</evidence>
<evidence type="ECO:0000256" key="1">
    <source>
        <dbReference type="SAM" id="SignalP"/>
    </source>
</evidence>
<gene>
    <name evidence="2" type="ORF">BDV29DRAFT_128125</name>
</gene>
<evidence type="ECO:0000313" key="2">
    <source>
        <dbReference type="EMBL" id="KAB8074068.1"/>
    </source>
</evidence>
<feature type="chain" id="PRO_5024858048" description="Secreted protein" evidence="1">
    <location>
        <begin position="18"/>
        <end position="138"/>
    </location>
</feature>
<keyword evidence="3" id="KW-1185">Reference proteome</keyword>
<dbReference type="EMBL" id="ML732216">
    <property type="protein sequence ID" value="KAB8074068.1"/>
    <property type="molecule type" value="Genomic_DNA"/>
</dbReference>